<dbReference type="Proteomes" id="UP000078113">
    <property type="component" value="Unassembled WGS sequence"/>
</dbReference>
<protein>
    <recommendedName>
        <fullName evidence="8">O-methyltransferase domain-containing protein</fullName>
    </recommendedName>
</protein>
<dbReference type="AlphaFoldDB" id="A0A8X7T6X9"/>
<dbReference type="EMBL" id="LWDG02000025">
    <property type="protein sequence ID" value="KAE8271182.1"/>
    <property type="molecule type" value="Genomic_DNA"/>
</dbReference>
<evidence type="ECO:0000256" key="3">
    <source>
        <dbReference type="ARBA" id="ARBA00022691"/>
    </source>
</evidence>
<evidence type="ECO:0000256" key="2">
    <source>
        <dbReference type="ARBA" id="ARBA00022679"/>
    </source>
</evidence>
<gene>
    <name evidence="6" type="ORF">A4X09_0g1152</name>
</gene>
<dbReference type="InterPro" id="IPR001077">
    <property type="entry name" value="COMT_C"/>
</dbReference>
<name>A0A8X7T6X9_9BASI</name>
<dbReference type="InterPro" id="IPR029063">
    <property type="entry name" value="SAM-dependent_MTases_sf"/>
</dbReference>
<dbReference type="Gene3D" id="1.10.10.10">
    <property type="entry name" value="Winged helix-like DNA-binding domain superfamily/Winged helix DNA-binding domain"/>
    <property type="match status" value="1"/>
</dbReference>
<evidence type="ECO:0000259" key="4">
    <source>
        <dbReference type="Pfam" id="PF00891"/>
    </source>
</evidence>
<comment type="caution">
    <text evidence="6">The sequence shown here is derived from an EMBL/GenBank/DDBJ whole genome shotgun (WGS) entry which is preliminary data.</text>
</comment>
<reference evidence="6" key="2">
    <citation type="journal article" date="2019" name="IMA Fungus">
        <title>Genome sequencing and comparison of five Tilletia species to identify candidate genes for the detection of regulated species infecting wheat.</title>
        <authorList>
            <person name="Nguyen H.D.T."/>
            <person name="Sultana T."/>
            <person name="Kesanakurti P."/>
            <person name="Hambleton S."/>
        </authorList>
    </citation>
    <scope>NUCLEOTIDE SEQUENCE</scope>
    <source>
        <strain evidence="6">DAOMC 236422</strain>
    </source>
</reference>
<keyword evidence="7" id="KW-1185">Reference proteome</keyword>
<dbReference type="Pfam" id="PF08100">
    <property type="entry name" value="Dimerisation"/>
    <property type="match status" value="1"/>
</dbReference>
<evidence type="ECO:0008006" key="8">
    <source>
        <dbReference type="Google" id="ProtNLM"/>
    </source>
</evidence>
<evidence type="ECO:0000313" key="7">
    <source>
        <dbReference type="Proteomes" id="UP000078113"/>
    </source>
</evidence>
<accession>A0A8X7T6X9</accession>
<keyword evidence="3" id="KW-0949">S-adenosyl-L-methionine</keyword>
<dbReference type="GO" id="GO:0046983">
    <property type="term" value="F:protein dimerization activity"/>
    <property type="evidence" value="ECO:0007669"/>
    <property type="project" value="InterPro"/>
</dbReference>
<dbReference type="SUPFAM" id="SSF46785">
    <property type="entry name" value="Winged helix' DNA-binding domain"/>
    <property type="match status" value="1"/>
</dbReference>
<dbReference type="SUPFAM" id="SSF53335">
    <property type="entry name" value="S-adenosyl-L-methionine-dependent methyltransferases"/>
    <property type="match status" value="1"/>
</dbReference>
<dbReference type="GO" id="GO:0008171">
    <property type="term" value="F:O-methyltransferase activity"/>
    <property type="evidence" value="ECO:0007669"/>
    <property type="project" value="InterPro"/>
</dbReference>
<keyword evidence="2" id="KW-0808">Transferase</keyword>
<dbReference type="PROSITE" id="PS51683">
    <property type="entry name" value="SAM_OMT_II"/>
    <property type="match status" value="1"/>
</dbReference>
<dbReference type="InterPro" id="IPR016461">
    <property type="entry name" value="COMT-like"/>
</dbReference>
<dbReference type="PANTHER" id="PTHR43712">
    <property type="entry name" value="PUTATIVE (AFU_ORTHOLOGUE AFUA_4G14580)-RELATED"/>
    <property type="match status" value="1"/>
</dbReference>
<dbReference type="InterPro" id="IPR036388">
    <property type="entry name" value="WH-like_DNA-bd_sf"/>
</dbReference>
<evidence type="ECO:0000256" key="1">
    <source>
        <dbReference type="ARBA" id="ARBA00022603"/>
    </source>
</evidence>
<evidence type="ECO:0000259" key="5">
    <source>
        <dbReference type="Pfam" id="PF08100"/>
    </source>
</evidence>
<organism evidence="6 7">
    <name type="scientific">Tilletia walkeri</name>
    <dbReference type="NCBI Taxonomy" id="117179"/>
    <lineage>
        <taxon>Eukaryota</taxon>
        <taxon>Fungi</taxon>
        <taxon>Dikarya</taxon>
        <taxon>Basidiomycota</taxon>
        <taxon>Ustilaginomycotina</taxon>
        <taxon>Exobasidiomycetes</taxon>
        <taxon>Tilletiales</taxon>
        <taxon>Tilletiaceae</taxon>
        <taxon>Tilletia</taxon>
    </lineage>
</organism>
<dbReference type="Gene3D" id="3.40.50.150">
    <property type="entry name" value="Vaccinia Virus protein VP39"/>
    <property type="match status" value="1"/>
</dbReference>
<dbReference type="InterPro" id="IPR012967">
    <property type="entry name" value="COMT_dimerisation"/>
</dbReference>
<feature type="domain" description="O-methyltransferase C-terminal" evidence="4">
    <location>
        <begin position="186"/>
        <end position="365"/>
    </location>
</feature>
<dbReference type="GO" id="GO:0032259">
    <property type="term" value="P:methylation"/>
    <property type="evidence" value="ECO:0007669"/>
    <property type="project" value="UniProtKB-KW"/>
</dbReference>
<sequence length="461" mass="50645">MSDYARLRALAQTLNSALKTYEDELRAAGNPDLNIEALTPKPPDATTQMAQARWACLHAMDVLRTSLQSPAEAMFQAYSGAFETSALSVAVQNNLADAIFMGSKDSDDGVSVEQLAAKVGMDPAKLARVLRMLAVRHWLRESKEGHFRLTRLGASLRHGQGVHAWIAVQYPILFPSLTELPTTLTDLVSKATEDEHQTAFARGPGCGQSMFEYLSSHPEAAEQFGLSMHAAGEIQLAASLREFPWRDRLAHKTLVDVGGGAGHFSVEFAKMHIPGLSIVVQDLPGTFEQAKRTFEKQVPEFVASGRATFEACDFFKPNARSGENTCYLLRSILHDWGNDYCVQILKGLAHSMHPASSIFLHEILIRPCLPPSSEEPESDVQVKDHEDNLSLTSSQAAWPIPRNFGGNAAQTYALDYLMLLEFNGRERTEAQFASLAEEAGLKLVNVSPLTSGRAIFEMRMA</sequence>
<keyword evidence="1" id="KW-0489">Methyltransferase</keyword>
<feature type="domain" description="O-methyltransferase dimerisation" evidence="5">
    <location>
        <begin position="79"/>
        <end position="154"/>
    </location>
</feature>
<dbReference type="InterPro" id="IPR036390">
    <property type="entry name" value="WH_DNA-bd_sf"/>
</dbReference>
<dbReference type="PANTHER" id="PTHR43712:SF2">
    <property type="entry name" value="O-METHYLTRANSFERASE CICE"/>
    <property type="match status" value="1"/>
</dbReference>
<reference evidence="6" key="1">
    <citation type="submission" date="2016-04" db="EMBL/GenBank/DDBJ databases">
        <authorList>
            <person name="Nguyen H.D."/>
            <person name="Samba Siva P."/>
            <person name="Cullis J."/>
            <person name="Levesque C.A."/>
            <person name="Hambleton S."/>
        </authorList>
    </citation>
    <scope>NUCLEOTIDE SEQUENCE</scope>
    <source>
        <strain evidence="6">DAOMC 236422</strain>
    </source>
</reference>
<proteinExistence type="predicted"/>
<evidence type="ECO:0000313" key="6">
    <source>
        <dbReference type="EMBL" id="KAE8271182.1"/>
    </source>
</evidence>
<dbReference type="Pfam" id="PF00891">
    <property type="entry name" value="Methyltransf_2"/>
    <property type="match status" value="1"/>
</dbReference>